<protein>
    <submittedName>
        <fullName evidence="2">Uncharacterized protein</fullName>
    </submittedName>
</protein>
<dbReference type="KEGG" id="nneo:PQG83_07820"/>
<reference evidence="2 3" key="1">
    <citation type="submission" date="2023-01" db="EMBL/GenBank/DDBJ databases">
        <title>Cultivation and genomic characterization of new, ubiquitous marine nitrite-oxidizing bacteria from the Nitrospirales.</title>
        <authorList>
            <person name="Mueller A.J."/>
            <person name="Daebeler A."/>
            <person name="Herbold C.W."/>
            <person name="Kirkegaard R.H."/>
            <person name="Daims H."/>
        </authorList>
    </citation>
    <scope>NUCLEOTIDE SEQUENCE [LARGE SCALE GENOMIC DNA]</scope>
    <source>
        <strain evidence="2 3">DK</strain>
    </source>
</reference>
<dbReference type="AlphaFoldDB" id="A0AA96GNV8"/>
<sequence length="152" mass="16540">MSRYLLSIVAVIGLGGALTAGQLLAQPGEIDIFNQQDTRVFKAAACTKDRRPVEALYYIVASQSDLANGKSSPSSHLMKEAVDGNWRQIASRLTMEQVTEERFADTYNALLSEMIPLLQQAVEEKSGVSISVSEVNSRSMDQTKDQDVPACG</sequence>
<name>A0AA96GNV8_9BACT</name>
<dbReference type="RefSeq" id="WP_312748339.1">
    <property type="nucleotide sequence ID" value="NZ_CP116968.1"/>
</dbReference>
<evidence type="ECO:0000256" key="1">
    <source>
        <dbReference type="SAM" id="MobiDB-lite"/>
    </source>
</evidence>
<proteinExistence type="predicted"/>
<feature type="compositionally biased region" description="Basic and acidic residues" evidence="1">
    <location>
        <begin position="141"/>
        <end position="152"/>
    </location>
</feature>
<dbReference type="EMBL" id="CP116968">
    <property type="protein sequence ID" value="WNM63650.1"/>
    <property type="molecule type" value="Genomic_DNA"/>
</dbReference>
<organism evidence="2 3">
    <name type="scientific">Candidatus Nitrospira neomarina</name>
    <dbReference type="NCBI Taxonomy" id="3020899"/>
    <lineage>
        <taxon>Bacteria</taxon>
        <taxon>Pseudomonadati</taxon>
        <taxon>Nitrospirota</taxon>
        <taxon>Nitrospiria</taxon>
        <taxon>Nitrospirales</taxon>
        <taxon>Nitrospiraceae</taxon>
        <taxon>Nitrospira</taxon>
    </lineage>
</organism>
<gene>
    <name evidence="2" type="ORF">PQG83_07820</name>
</gene>
<accession>A0AA96GNV8</accession>
<evidence type="ECO:0000313" key="2">
    <source>
        <dbReference type="EMBL" id="WNM63650.1"/>
    </source>
</evidence>
<keyword evidence="3" id="KW-1185">Reference proteome</keyword>
<evidence type="ECO:0000313" key="3">
    <source>
        <dbReference type="Proteomes" id="UP001302494"/>
    </source>
</evidence>
<feature type="region of interest" description="Disordered" evidence="1">
    <location>
        <begin position="133"/>
        <end position="152"/>
    </location>
</feature>
<dbReference type="Proteomes" id="UP001302494">
    <property type="component" value="Chromosome"/>
</dbReference>